<dbReference type="EMBL" id="MG201401">
    <property type="protein sequence ID" value="ATS92452.1"/>
    <property type="molecule type" value="Genomic_DNA"/>
</dbReference>
<gene>
    <name evidence="1" type="ORF">PGT2_g00034</name>
</gene>
<reference evidence="1 2" key="1">
    <citation type="submission" date="2017-10" db="EMBL/GenBank/DDBJ databases">
        <title>Complete genome sequence of Escherichia coli bacteriophage PGT2.</title>
        <authorList>
            <person name="Kulikov E.E."/>
            <person name="Golomidova A.K."/>
            <person name="Kudryavtseva A.V."/>
            <person name="Letarov A.V."/>
        </authorList>
    </citation>
    <scope>NUCLEOTIDE SEQUENCE [LARGE SCALE GENOMIC DNA]</scope>
</reference>
<dbReference type="SUPFAM" id="SSF56563">
    <property type="entry name" value="Major capsid protein gp5"/>
    <property type="match status" value="1"/>
</dbReference>
<organism evidence="1 2">
    <name type="scientific">Escherichia phage PGT2</name>
    <dbReference type="NCBI Taxonomy" id="2047782"/>
    <lineage>
        <taxon>Viruses</taxon>
        <taxon>Duplodnaviria</taxon>
        <taxon>Heunggongvirae</taxon>
        <taxon>Uroviricota</taxon>
        <taxon>Caudoviricetes</taxon>
        <taxon>Autographivirales</taxon>
        <taxon>Autonotataviridae</taxon>
        <taxon>Ermolevavirus</taxon>
        <taxon>Ermolevavirus PGT2</taxon>
    </lineage>
</organism>
<proteinExistence type="predicted"/>
<name>A0A2D2W2T8_9CAUD</name>
<accession>A0A2D2W2T8</accession>
<evidence type="ECO:0000313" key="1">
    <source>
        <dbReference type="EMBL" id="ATS92452.1"/>
    </source>
</evidence>
<sequence>MALPTWTPTRPNQQNQAGSVNALIIEEFTGIVEHTIKRKQVLAPFIPMRTIRGTNTLTNYAVGNTTLGTVTTGTEPAETSGPDVSRNFLVVDTHVYARNSIGLLETFQSTIDIRREIAIEHGETMSKFTDQAFFIQAVKAARAVQSSYSGGTASKPGGFGVGNVQTLAAAGDELDGTKLYKAISNLFVKMEQQDVQPNMDGMVLALVPSAFYALLDAEQIINGNYVTADGTSVSGMVFKAFGVPVVKSNNIPTTNVTSHPLGANYTGDFSKVVGVVLSPKALMAGETIPLQSDLFYDKLRKTWYVDSERAFGVAPNRNEYAGVIEKA</sequence>
<evidence type="ECO:0000313" key="2">
    <source>
        <dbReference type="Proteomes" id="UP000240674"/>
    </source>
</evidence>
<keyword evidence="2" id="KW-1185">Reference proteome</keyword>
<dbReference type="Proteomes" id="UP000240674">
    <property type="component" value="Segment"/>
</dbReference>
<protein>
    <submittedName>
        <fullName evidence="1">Major capsid protein</fullName>
    </submittedName>
</protein>